<gene>
    <name evidence="1" type="ORF">S01H4_30056</name>
</gene>
<protein>
    <submittedName>
        <fullName evidence="1">Uncharacterized protein</fullName>
    </submittedName>
</protein>
<name>X1BLY7_9ZZZZ</name>
<evidence type="ECO:0000313" key="1">
    <source>
        <dbReference type="EMBL" id="GAG85083.1"/>
    </source>
</evidence>
<sequence>CQKFEENTVFEKSIGYTGGDPPENIFKDFLKDD</sequence>
<dbReference type="AlphaFoldDB" id="X1BLY7"/>
<dbReference type="EMBL" id="BART01015484">
    <property type="protein sequence ID" value="GAG85083.1"/>
    <property type="molecule type" value="Genomic_DNA"/>
</dbReference>
<proteinExistence type="predicted"/>
<comment type="caution">
    <text evidence="1">The sequence shown here is derived from an EMBL/GenBank/DDBJ whole genome shotgun (WGS) entry which is preliminary data.</text>
</comment>
<accession>X1BLY7</accession>
<feature type="non-terminal residue" evidence="1">
    <location>
        <position position="1"/>
    </location>
</feature>
<organism evidence="1">
    <name type="scientific">marine sediment metagenome</name>
    <dbReference type="NCBI Taxonomy" id="412755"/>
    <lineage>
        <taxon>unclassified sequences</taxon>
        <taxon>metagenomes</taxon>
        <taxon>ecological metagenomes</taxon>
    </lineage>
</organism>
<reference evidence="1" key="1">
    <citation type="journal article" date="2014" name="Front. Microbiol.">
        <title>High frequency of phylogenetically diverse reductive dehalogenase-homologous genes in deep subseafloor sedimentary metagenomes.</title>
        <authorList>
            <person name="Kawai M."/>
            <person name="Futagami T."/>
            <person name="Toyoda A."/>
            <person name="Takaki Y."/>
            <person name="Nishi S."/>
            <person name="Hori S."/>
            <person name="Arai W."/>
            <person name="Tsubouchi T."/>
            <person name="Morono Y."/>
            <person name="Uchiyama I."/>
            <person name="Ito T."/>
            <person name="Fujiyama A."/>
            <person name="Inagaki F."/>
            <person name="Takami H."/>
        </authorList>
    </citation>
    <scope>NUCLEOTIDE SEQUENCE</scope>
    <source>
        <strain evidence="1">Expedition CK06-06</strain>
    </source>
</reference>